<sequence>MNNFKEISAKQLPFSPYDIKDEWMLVTAEKEGKVNTMTASWGGFGIMWNKQVAFIVIRPQRYTKEFVDNADSFSLTFFDKSYLKKLGYLGKVSGRDENKIEKAELTITHEGEIPYFEEAHTAIFIKKLYAQPMGGEYFLDKEIISKWFPQNDFHILYIGEITKVLTTK</sequence>
<reference evidence="3 4" key="1">
    <citation type="submission" date="2018-03" db="EMBL/GenBank/DDBJ databases">
        <title>Genomic Encyclopedia of Archaeal and Bacterial Type Strains, Phase II (KMG-II): from individual species to whole genera.</title>
        <authorList>
            <person name="Goeker M."/>
        </authorList>
    </citation>
    <scope>NUCLEOTIDE SEQUENCE [LARGE SCALE GENOMIC DNA]</scope>
    <source>
        <strain evidence="3 4">DSM 100214</strain>
    </source>
</reference>
<dbReference type="OrthoDB" id="9791490at2"/>
<dbReference type="GO" id="GO:0010181">
    <property type="term" value="F:FMN binding"/>
    <property type="evidence" value="ECO:0007669"/>
    <property type="project" value="InterPro"/>
</dbReference>
<name>A0A2V3PQW2_9BACT</name>
<evidence type="ECO:0000259" key="2">
    <source>
        <dbReference type="Pfam" id="PF01613"/>
    </source>
</evidence>
<dbReference type="InterPro" id="IPR002563">
    <property type="entry name" value="Flavin_Rdtase-like_dom"/>
</dbReference>
<evidence type="ECO:0000313" key="4">
    <source>
        <dbReference type="Proteomes" id="UP000247973"/>
    </source>
</evidence>
<accession>A0A2V3PQW2</accession>
<dbReference type="PANTHER" id="PTHR43567">
    <property type="entry name" value="FLAVOREDOXIN-RELATED-RELATED"/>
    <property type="match status" value="1"/>
</dbReference>
<dbReference type="InterPro" id="IPR052174">
    <property type="entry name" value="Flavoredoxin"/>
</dbReference>
<comment type="caution">
    <text evidence="3">The sequence shown here is derived from an EMBL/GenBank/DDBJ whole genome shotgun (WGS) entry which is preliminary data.</text>
</comment>
<feature type="domain" description="Flavin reductase like" evidence="2">
    <location>
        <begin position="24"/>
        <end position="164"/>
    </location>
</feature>
<dbReference type="InterPro" id="IPR012349">
    <property type="entry name" value="Split_barrel_FMN-bd"/>
</dbReference>
<organism evidence="3 4">
    <name type="scientific">Dysgonomonas alginatilytica</name>
    <dbReference type="NCBI Taxonomy" id="1605892"/>
    <lineage>
        <taxon>Bacteria</taxon>
        <taxon>Pseudomonadati</taxon>
        <taxon>Bacteroidota</taxon>
        <taxon>Bacteroidia</taxon>
        <taxon>Bacteroidales</taxon>
        <taxon>Dysgonomonadaceae</taxon>
        <taxon>Dysgonomonas</taxon>
    </lineage>
</organism>
<proteinExistence type="inferred from homology"/>
<dbReference type="PANTHER" id="PTHR43567:SF5">
    <property type="entry name" value="HYPOTHETICAL CYTOSOLIC PROTEIN"/>
    <property type="match status" value="1"/>
</dbReference>
<comment type="similarity">
    <text evidence="1">Belongs to the flavoredoxin family.</text>
</comment>
<evidence type="ECO:0000313" key="3">
    <source>
        <dbReference type="EMBL" id="PXV63836.1"/>
    </source>
</evidence>
<dbReference type="EMBL" id="QICL01000012">
    <property type="protein sequence ID" value="PXV63836.1"/>
    <property type="molecule type" value="Genomic_DNA"/>
</dbReference>
<dbReference type="Gene3D" id="2.30.110.10">
    <property type="entry name" value="Electron Transport, Fmn-binding Protein, Chain A"/>
    <property type="match status" value="1"/>
</dbReference>
<evidence type="ECO:0000256" key="1">
    <source>
        <dbReference type="ARBA" id="ARBA00038054"/>
    </source>
</evidence>
<keyword evidence="4" id="KW-1185">Reference proteome</keyword>
<dbReference type="Pfam" id="PF01613">
    <property type="entry name" value="Flavin_Reduct"/>
    <property type="match status" value="1"/>
</dbReference>
<dbReference type="AlphaFoldDB" id="A0A2V3PQW2"/>
<dbReference type="GO" id="GO:0016646">
    <property type="term" value="F:oxidoreductase activity, acting on the CH-NH group of donors, NAD or NADP as acceptor"/>
    <property type="evidence" value="ECO:0007669"/>
    <property type="project" value="UniProtKB-ARBA"/>
</dbReference>
<dbReference type="RefSeq" id="WP_110310801.1">
    <property type="nucleotide sequence ID" value="NZ_QICL01000012.1"/>
</dbReference>
<protein>
    <submittedName>
        <fullName evidence="3">Flavin reductase (DIM6/NTAB) family NADH-FMN oxidoreductase RutF</fullName>
    </submittedName>
</protein>
<dbReference type="SUPFAM" id="SSF50475">
    <property type="entry name" value="FMN-binding split barrel"/>
    <property type="match status" value="1"/>
</dbReference>
<dbReference type="Proteomes" id="UP000247973">
    <property type="component" value="Unassembled WGS sequence"/>
</dbReference>
<gene>
    <name evidence="3" type="ORF">CLV62_11285</name>
</gene>